<dbReference type="Proteomes" id="UP001183607">
    <property type="component" value="Unassembled WGS sequence"/>
</dbReference>
<sequence>MPGDGEGARQVPPGVPTALVNDGEGLEIEARGLRARGPLGTVFKGVDLLVRPAGLTVVAGQGGTGRTSLLLALGGRFRTSGGTVTARLGDTPVDPLRHSALARATPGVALVPQWTVHEHRAERAATTRTFSTATLEAAGELLDCAPPARTVVGRLPARDRLLFAVALAVAARRPAVLVDDVDAGLGGTDLREVWLRLARLAGAGITVLATAAAPPPPNWAVPLAAYTTLSPRTAAADAARRP</sequence>
<dbReference type="EMBL" id="JAVRER010000061">
    <property type="protein sequence ID" value="MDT0419034.1"/>
    <property type="molecule type" value="Genomic_DNA"/>
</dbReference>
<keyword evidence="1" id="KW-0547">Nucleotide-binding</keyword>
<proteinExistence type="predicted"/>
<protein>
    <submittedName>
        <fullName evidence="1">ABC transporter ATP-binding protein</fullName>
    </submittedName>
</protein>
<dbReference type="Gene3D" id="3.40.50.300">
    <property type="entry name" value="P-loop containing nucleotide triphosphate hydrolases"/>
    <property type="match status" value="1"/>
</dbReference>
<dbReference type="AlphaFoldDB" id="A0ABD5EC63"/>
<evidence type="ECO:0000313" key="2">
    <source>
        <dbReference type="Proteomes" id="UP001183607"/>
    </source>
</evidence>
<accession>A0ABD5EC63</accession>
<organism evidence="1 2">
    <name type="scientific">Streptomyces evansiae</name>
    <dbReference type="NCBI Taxonomy" id="3075535"/>
    <lineage>
        <taxon>Bacteria</taxon>
        <taxon>Bacillati</taxon>
        <taxon>Actinomycetota</taxon>
        <taxon>Actinomycetes</taxon>
        <taxon>Kitasatosporales</taxon>
        <taxon>Streptomycetaceae</taxon>
        <taxon>Streptomyces</taxon>
    </lineage>
</organism>
<dbReference type="CDD" id="cd00267">
    <property type="entry name" value="ABC_ATPase"/>
    <property type="match status" value="1"/>
</dbReference>
<keyword evidence="1" id="KW-0067">ATP-binding</keyword>
<comment type="caution">
    <text evidence="1">The sequence shown here is derived from an EMBL/GenBank/DDBJ whole genome shotgun (WGS) entry which is preliminary data.</text>
</comment>
<gene>
    <name evidence="1" type="ORF">RM574_26480</name>
</gene>
<evidence type="ECO:0000313" key="1">
    <source>
        <dbReference type="EMBL" id="MDT0419034.1"/>
    </source>
</evidence>
<dbReference type="InterPro" id="IPR027417">
    <property type="entry name" value="P-loop_NTPase"/>
</dbReference>
<dbReference type="GO" id="GO:0005524">
    <property type="term" value="F:ATP binding"/>
    <property type="evidence" value="ECO:0007669"/>
    <property type="project" value="UniProtKB-KW"/>
</dbReference>
<name>A0ABD5EC63_9ACTN</name>
<dbReference type="SUPFAM" id="SSF52540">
    <property type="entry name" value="P-loop containing nucleoside triphosphate hydrolases"/>
    <property type="match status" value="1"/>
</dbReference>
<dbReference type="RefSeq" id="WP_311677622.1">
    <property type="nucleotide sequence ID" value="NZ_JAVRER010000061.1"/>
</dbReference>
<reference evidence="2" key="1">
    <citation type="submission" date="2023-07" db="EMBL/GenBank/DDBJ databases">
        <title>30 novel species of actinomycetes from the DSMZ collection.</title>
        <authorList>
            <person name="Nouioui I."/>
        </authorList>
    </citation>
    <scope>NUCLEOTIDE SEQUENCE [LARGE SCALE GENOMIC DNA]</scope>
    <source>
        <strain evidence="2">DSM 41982</strain>
    </source>
</reference>